<feature type="domain" description="N-acetyltransferase" evidence="1">
    <location>
        <begin position="6"/>
        <end position="93"/>
    </location>
</feature>
<dbReference type="RefSeq" id="WP_318598823.1">
    <property type="nucleotide sequence ID" value="NZ_JAWSTH010000056.1"/>
</dbReference>
<dbReference type="Proteomes" id="UP001284601">
    <property type="component" value="Unassembled WGS sequence"/>
</dbReference>
<dbReference type="PANTHER" id="PTHR31435">
    <property type="entry name" value="PROTEIN NATD1"/>
    <property type="match status" value="1"/>
</dbReference>
<dbReference type="SUPFAM" id="SSF55729">
    <property type="entry name" value="Acyl-CoA N-acyltransferases (Nat)"/>
    <property type="match status" value="1"/>
</dbReference>
<reference evidence="2 3" key="2">
    <citation type="submission" date="2023-10" db="EMBL/GenBank/DDBJ databases">
        <authorList>
            <person name="Han X.F."/>
        </authorList>
    </citation>
    <scope>NUCLEOTIDE SEQUENCE [LARGE SCALE GENOMIC DNA]</scope>
    <source>
        <strain evidence="2 3">KCTC 39840</strain>
    </source>
</reference>
<organism evidence="2 3">
    <name type="scientific">Conexibacter stalactiti</name>
    <dbReference type="NCBI Taxonomy" id="1940611"/>
    <lineage>
        <taxon>Bacteria</taxon>
        <taxon>Bacillati</taxon>
        <taxon>Actinomycetota</taxon>
        <taxon>Thermoleophilia</taxon>
        <taxon>Solirubrobacterales</taxon>
        <taxon>Conexibacteraceae</taxon>
        <taxon>Conexibacter</taxon>
    </lineage>
</organism>
<dbReference type="EMBL" id="JAWSTH010000056">
    <property type="protein sequence ID" value="MDW5596439.1"/>
    <property type="molecule type" value="Genomic_DNA"/>
</dbReference>
<comment type="caution">
    <text evidence="2">The sequence shown here is derived from an EMBL/GenBank/DDBJ whole genome shotgun (WGS) entry which is preliminary data.</text>
</comment>
<dbReference type="InterPro" id="IPR031165">
    <property type="entry name" value="GNAT_YJDJ"/>
</dbReference>
<evidence type="ECO:0000313" key="3">
    <source>
        <dbReference type="Proteomes" id="UP001284601"/>
    </source>
</evidence>
<dbReference type="PROSITE" id="PS51729">
    <property type="entry name" value="GNAT_YJDJ"/>
    <property type="match status" value="1"/>
</dbReference>
<dbReference type="EC" id="2.3.1.-" evidence="2"/>
<keyword evidence="3" id="KW-1185">Reference proteome</keyword>
<dbReference type="InterPro" id="IPR045057">
    <property type="entry name" value="Gcn5-rel_NAT"/>
</dbReference>
<keyword evidence="2" id="KW-0808">Transferase</keyword>
<proteinExistence type="predicted"/>
<reference evidence="3" key="1">
    <citation type="submission" date="2023-07" db="EMBL/GenBank/DDBJ databases">
        <title>Conexibacter stalactiti sp. nov., isolated from stalactites in a lava cave and emended description of the genus Conexibacter.</title>
        <authorList>
            <person name="Lee S.D."/>
        </authorList>
    </citation>
    <scope>NUCLEOTIDE SEQUENCE [LARGE SCALE GENOMIC DNA]</scope>
    <source>
        <strain evidence="3">KCTC 39840</strain>
    </source>
</reference>
<keyword evidence="2" id="KW-0012">Acyltransferase</keyword>
<dbReference type="Gene3D" id="3.40.630.30">
    <property type="match status" value="1"/>
</dbReference>
<evidence type="ECO:0000259" key="1">
    <source>
        <dbReference type="PROSITE" id="PS51729"/>
    </source>
</evidence>
<evidence type="ECO:0000313" key="2">
    <source>
        <dbReference type="EMBL" id="MDW5596439.1"/>
    </source>
</evidence>
<gene>
    <name evidence="2" type="ORF">R7226_18980</name>
</gene>
<dbReference type="Pfam" id="PF14542">
    <property type="entry name" value="Acetyltransf_CG"/>
    <property type="match status" value="1"/>
</dbReference>
<name>A0ABU4HTB9_9ACTN</name>
<sequence>MANQFTHAADRRRYELHDDGGELLGFIDYLPAGESTIIAHTEVAVEHEGEGVGGELVRGAFAAIEADGKTVIPLCPFAAAYVHRHPDLIPLVAPSMRGRFEDVG</sequence>
<dbReference type="PANTHER" id="PTHR31435:SF10">
    <property type="entry name" value="BSR4717 PROTEIN"/>
    <property type="match status" value="1"/>
</dbReference>
<dbReference type="InterPro" id="IPR016181">
    <property type="entry name" value="Acyl_CoA_acyltransferase"/>
</dbReference>
<dbReference type="GO" id="GO:0016746">
    <property type="term" value="F:acyltransferase activity"/>
    <property type="evidence" value="ECO:0007669"/>
    <property type="project" value="UniProtKB-KW"/>
</dbReference>
<accession>A0ABU4HTB9</accession>
<protein>
    <submittedName>
        <fullName evidence="2">GNAT family N-acetyltransferase</fullName>
        <ecNumber evidence="2">2.3.1.-</ecNumber>
    </submittedName>
</protein>